<keyword evidence="4" id="KW-0677">Repeat</keyword>
<dbReference type="SMART" id="SM00409">
    <property type="entry name" value="IG"/>
    <property type="match status" value="1"/>
</dbReference>
<dbReference type="GO" id="GO:0007155">
    <property type="term" value="P:cell adhesion"/>
    <property type="evidence" value="ECO:0007669"/>
    <property type="project" value="InterPro"/>
</dbReference>
<evidence type="ECO:0000256" key="9">
    <source>
        <dbReference type="PROSITE-ProRule" id="PRU00323"/>
    </source>
</evidence>
<dbReference type="Pfam" id="PF00193">
    <property type="entry name" value="Xlink"/>
    <property type="match status" value="2"/>
</dbReference>
<dbReference type="PANTHER" id="PTHR22804:SF40">
    <property type="entry name" value="HYALURONAN AND PROTEOGLYCAN LINK PROTEIN 3"/>
    <property type="match status" value="1"/>
</dbReference>
<dbReference type="GO" id="GO:0072534">
    <property type="term" value="C:perineuronal net"/>
    <property type="evidence" value="ECO:0007669"/>
    <property type="project" value="TreeGrafter"/>
</dbReference>
<keyword evidence="6" id="KW-0373">Hyaluronic acid</keyword>
<dbReference type="InterPro" id="IPR013783">
    <property type="entry name" value="Ig-like_fold"/>
</dbReference>
<evidence type="ECO:0000256" key="2">
    <source>
        <dbReference type="ARBA" id="ARBA00022525"/>
    </source>
</evidence>
<dbReference type="PANTHER" id="PTHR22804">
    <property type="entry name" value="AGGRECAN/VERSICAN PROTEOGLYCAN"/>
    <property type="match status" value="1"/>
</dbReference>
<evidence type="ECO:0000313" key="13">
    <source>
        <dbReference type="Proteomes" id="UP000694621"/>
    </source>
</evidence>
<comment type="similarity">
    <text evidence="8">Belongs to the HAPLN family.</text>
</comment>
<dbReference type="GO" id="GO:0001501">
    <property type="term" value="P:skeletal system development"/>
    <property type="evidence" value="ECO:0007669"/>
    <property type="project" value="TreeGrafter"/>
</dbReference>
<comment type="subcellular location">
    <subcellularLocation>
        <location evidence="1">Secreted</location>
        <location evidence="1">Extracellular space</location>
        <location evidence="1">Extracellular matrix</location>
    </subcellularLocation>
</comment>
<evidence type="ECO:0000259" key="10">
    <source>
        <dbReference type="PROSITE" id="PS50835"/>
    </source>
</evidence>
<dbReference type="PROSITE" id="PS01241">
    <property type="entry name" value="LINK_1"/>
    <property type="match status" value="2"/>
</dbReference>
<dbReference type="InterPro" id="IPR036179">
    <property type="entry name" value="Ig-like_dom_sf"/>
</dbReference>
<dbReference type="GO" id="GO:0010001">
    <property type="term" value="P:glial cell differentiation"/>
    <property type="evidence" value="ECO:0007669"/>
    <property type="project" value="TreeGrafter"/>
</dbReference>
<dbReference type="PRINTS" id="PR01265">
    <property type="entry name" value="LINKMODULE"/>
</dbReference>
<evidence type="ECO:0000259" key="11">
    <source>
        <dbReference type="PROSITE" id="PS50963"/>
    </source>
</evidence>
<name>A0A8B9H1U0_ASTMX</name>
<feature type="disulfide bond" evidence="9">
    <location>
        <begin position="218"/>
        <end position="239"/>
    </location>
</feature>
<dbReference type="GO" id="GO:0005540">
    <property type="term" value="F:hyaluronic acid binding"/>
    <property type="evidence" value="ECO:0007669"/>
    <property type="project" value="UniProtKB-KW"/>
</dbReference>
<dbReference type="InterPro" id="IPR050691">
    <property type="entry name" value="Hyaluronan_bind_Proteoglycan"/>
</dbReference>
<feature type="domain" description="Link" evidence="11">
    <location>
        <begin position="272"/>
        <end position="363"/>
    </location>
</feature>
<dbReference type="SUPFAM" id="SSF56436">
    <property type="entry name" value="C-type lectin-like"/>
    <property type="match status" value="2"/>
</dbReference>
<keyword evidence="5 9" id="KW-1015">Disulfide bond</keyword>
<accession>A0A8B9H1U0</accession>
<dbReference type="GO" id="GO:0045202">
    <property type="term" value="C:synapse"/>
    <property type="evidence" value="ECO:0007669"/>
    <property type="project" value="TreeGrafter"/>
</dbReference>
<dbReference type="InterPro" id="IPR016187">
    <property type="entry name" value="CTDL_fold"/>
</dbReference>
<dbReference type="CDD" id="cd05877">
    <property type="entry name" value="Ig_LP_like"/>
    <property type="match status" value="1"/>
</dbReference>
<dbReference type="GO" id="GO:0007417">
    <property type="term" value="P:central nervous system development"/>
    <property type="evidence" value="ECO:0007669"/>
    <property type="project" value="TreeGrafter"/>
</dbReference>
<dbReference type="Gene3D" id="3.10.100.10">
    <property type="entry name" value="Mannose-Binding Protein A, subunit A"/>
    <property type="match status" value="2"/>
</dbReference>
<dbReference type="FunFam" id="3.10.100.10:FF:000002">
    <property type="entry name" value="Hyaluronan proteoglycan link protein 1"/>
    <property type="match status" value="1"/>
</dbReference>
<evidence type="ECO:0000256" key="3">
    <source>
        <dbReference type="ARBA" id="ARBA00022530"/>
    </source>
</evidence>
<dbReference type="InterPro" id="IPR000538">
    <property type="entry name" value="Link_dom"/>
</dbReference>
<keyword evidence="2" id="KW-0964">Secreted</keyword>
<evidence type="ECO:0000256" key="6">
    <source>
        <dbReference type="ARBA" id="ARBA00023290"/>
    </source>
</evidence>
<dbReference type="InterPro" id="IPR007110">
    <property type="entry name" value="Ig-like_dom"/>
</dbReference>
<comment type="caution">
    <text evidence="9">Lacks conserved residue(s) required for the propagation of feature annotation.</text>
</comment>
<protein>
    <submittedName>
        <fullName evidence="12">Hyaluronan and proteoglycan link protein 3-like</fullName>
    </submittedName>
</protein>
<gene>
    <name evidence="12" type="primary">LOC103021976</name>
</gene>
<evidence type="ECO:0000256" key="4">
    <source>
        <dbReference type="ARBA" id="ARBA00022737"/>
    </source>
</evidence>
<organism evidence="12 13">
    <name type="scientific">Astyanax mexicanus</name>
    <name type="common">Blind cave fish</name>
    <name type="synonym">Astyanax fasciatus mexicanus</name>
    <dbReference type="NCBI Taxonomy" id="7994"/>
    <lineage>
        <taxon>Eukaryota</taxon>
        <taxon>Metazoa</taxon>
        <taxon>Chordata</taxon>
        <taxon>Craniata</taxon>
        <taxon>Vertebrata</taxon>
        <taxon>Euteleostomi</taxon>
        <taxon>Actinopterygii</taxon>
        <taxon>Neopterygii</taxon>
        <taxon>Teleostei</taxon>
        <taxon>Ostariophysi</taxon>
        <taxon>Characiformes</taxon>
        <taxon>Characoidei</taxon>
        <taxon>Acestrorhamphidae</taxon>
        <taxon>Acestrorhamphinae</taxon>
        <taxon>Astyanax</taxon>
    </lineage>
</organism>
<feature type="disulfide bond" evidence="9">
    <location>
        <begin position="317"/>
        <end position="338"/>
    </location>
</feature>
<dbReference type="InterPro" id="IPR013106">
    <property type="entry name" value="Ig_V-set"/>
</dbReference>
<evidence type="ECO:0000313" key="12">
    <source>
        <dbReference type="Ensembl" id="ENSAMXP00005007070.1"/>
    </source>
</evidence>
<proteinExistence type="inferred from homology"/>
<dbReference type="InterPro" id="IPR016186">
    <property type="entry name" value="C-type_lectin-like/link_sf"/>
</dbReference>
<feature type="domain" description="Link" evidence="11">
    <location>
        <begin position="172"/>
        <end position="267"/>
    </location>
</feature>
<dbReference type="FunFam" id="3.10.100.10:FF:000001">
    <property type="entry name" value="Hyaluronan proteoglycan link protein 1"/>
    <property type="match status" value="1"/>
</dbReference>
<dbReference type="SUPFAM" id="SSF48726">
    <property type="entry name" value="Immunoglobulin"/>
    <property type="match status" value="1"/>
</dbReference>
<dbReference type="Gene3D" id="2.60.40.10">
    <property type="entry name" value="Immunoglobulins"/>
    <property type="match status" value="1"/>
</dbReference>
<dbReference type="GO" id="GO:0002052">
    <property type="term" value="P:positive regulation of neuroblast proliferation"/>
    <property type="evidence" value="ECO:0007669"/>
    <property type="project" value="TreeGrafter"/>
</dbReference>
<dbReference type="CDD" id="cd03519">
    <property type="entry name" value="Link_domain_HAPLN_module_2"/>
    <property type="match status" value="1"/>
</dbReference>
<evidence type="ECO:0000256" key="1">
    <source>
        <dbReference type="ARBA" id="ARBA00004498"/>
    </source>
</evidence>
<evidence type="ECO:0000256" key="5">
    <source>
        <dbReference type="ARBA" id="ARBA00023157"/>
    </source>
</evidence>
<evidence type="ECO:0000256" key="8">
    <source>
        <dbReference type="ARBA" id="ARBA00038272"/>
    </source>
</evidence>
<keyword evidence="7" id="KW-0393">Immunoglobulin domain</keyword>
<dbReference type="Pfam" id="PF07686">
    <property type="entry name" value="V-set"/>
    <property type="match status" value="1"/>
</dbReference>
<feature type="domain" description="Ig-like" evidence="10">
    <location>
        <begin position="27"/>
        <end position="168"/>
    </location>
</feature>
<dbReference type="PROSITE" id="PS50963">
    <property type="entry name" value="LINK_2"/>
    <property type="match status" value="2"/>
</dbReference>
<dbReference type="GO" id="GO:0005615">
    <property type="term" value="C:extracellular space"/>
    <property type="evidence" value="ECO:0007669"/>
    <property type="project" value="TreeGrafter"/>
</dbReference>
<keyword evidence="3" id="KW-0272">Extracellular matrix</keyword>
<reference evidence="12" key="1">
    <citation type="submission" date="2025-08" db="UniProtKB">
        <authorList>
            <consortium name="Ensembl"/>
        </authorList>
    </citation>
    <scope>IDENTIFICATION</scope>
</reference>
<dbReference type="Proteomes" id="UP000694621">
    <property type="component" value="Unplaced"/>
</dbReference>
<dbReference type="AlphaFoldDB" id="A0A8B9H1U0"/>
<evidence type="ECO:0000256" key="7">
    <source>
        <dbReference type="ARBA" id="ARBA00023319"/>
    </source>
</evidence>
<sequence>MELALIRTYPGKDRRVRVHQSYQPQKPQFNSILVCLTRFYFMIFISTVYFNGVKLRVEAQPPSAVPVRGGNVTLPCRFWYEPELSVPRRVRVKWAWLPVSGDSESDVLVAIGHRHRSFGHFKDRVFLRQDVPGDISLIISNVSLRDGGQYRCEVIDGLEDESAAVHLELRGVVFPYQPHRGRYHMSFAAARRACEEQDAAVATFQQLYAAWREGLDWCNAGWLADGTVQYPITQPRSPCGGLDLGPGVRSYGARHKLSHRYDVFCFSSFIRGRVYFLLHPQRLNFSEAVQACITDGGEIATVGQMFAAWRFLGLDRCDAGWLADGSLRYPIAKPRPNCGPQEPGVRSFGFPSPHHKHGVYCYSSK</sequence>
<dbReference type="SMART" id="SM00445">
    <property type="entry name" value="LINK"/>
    <property type="match status" value="2"/>
</dbReference>
<dbReference type="PROSITE" id="PS50835">
    <property type="entry name" value="IG_LIKE"/>
    <property type="match status" value="1"/>
</dbReference>
<dbReference type="InterPro" id="IPR003599">
    <property type="entry name" value="Ig_sub"/>
</dbReference>
<dbReference type="CDD" id="cd03518">
    <property type="entry name" value="Link_domain_HAPLN_module_1"/>
    <property type="match status" value="1"/>
</dbReference>
<dbReference type="Ensembl" id="ENSAMXT00005007997.1">
    <property type="protein sequence ID" value="ENSAMXP00005007070.1"/>
    <property type="gene ID" value="ENSAMXG00005004220.1"/>
</dbReference>
<feature type="disulfide bond" evidence="9">
    <location>
        <begin position="292"/>
        <end position="361"/>
    </location>
</feature>